<evidence type="ECO:0000256" key="4">
    <source>
        <dbReference type="ARBA" id="ARBA00022989"/>
    </source>
</evidence>
<dbReference type="GO" id="GO:0005886">
    <property type="term" value="C:plasma membrane"/>
    <property type="evidence" value="ECO:0007669"/>
    <property type="project" value="UniProtKB-SubCell"/>
</dbReference>
<feature type="transmembrane region" description="Helical" evidence="6">
    <location>
        <begin position="105"/>
        <end position="130"/>
    </location>
</feature>
<feature type="transmembrane region" description="Helical" evidence="6">
    <location>
        <begin position="484"/>
        <end position="509"/>
    </location>
</feature>
<organism evidence="7 8">
    <name type="scientific">Poriferisphaera corsica</name>
    <dbReference type="NCBI Taxonomy" id="2528020"/>
    <lineage>
        <taxon>Bacteria</taxon>
        <taxon>Pseudomonadati</taxon>
        <taxon>Planctomycetota</taxon>
        <taxon>Phycisphaerae</taxon>
        <taxon>Phycisphaerales</taxon>
        <taxon>Phycisphaeraceae</taxon>
        <taxon>Poriferisphaera</taxon>
    </lineage>
</organism>
<evidence type="ECO:0000256" key="3">
    <source>
        <dbReference type="ARBA" id="ARBA00022692"/>
    </source>
</evidence>
<dbReference type="AlphaFoldDB" id="A0A517YPB3"/>
<reference evidence="7 8" key="1">
    <citation type="submission" date="2019-02" db="EMBL/GenBank/DDBJ databases">
        <title>Deep-cultivation of Planctomycetes and their phenomic and genomic characterization uncovers novel biology.</title>
        <authorList>
            <person name="Wiegand S."/>
            <person name="Jogler M."/>
            <person name="Boedeker C."/>
            <person name="Pinto D."/>
            <person name="Vollmers J."/>
            <person name="Rivas-Marin E."/>
            <person name="Kohn T."/>
            <person name="Peeters S.H."/>
            <person name="Heuer A."/>
            <person name="Rast P."/>
            <person name="Oberbeckmann S."/>
            <person name="Bunk B."/>
            <person name="Jeske O."/>
            <person name="Meyerdierks A."/>
            <person name="Storesund J.E."/>
            <person name="Kallscheuer N."/>
            <person name="Luecker S."/>
            <person name="Lage O.M."/>
            <person name="Pohl T."/>
            <person name="Merkel B.J."/>
            <person name="Hornburger P."/>
            <person name="Mueller R.-W."/>
            <person name="Bruemmer F."/>
            <person name="Labrenz M."/>
            <person name="Spormann A.M."/>
            <person name="Op den Camp H."/>
            <person name="Overmann J."/>
            <person name="Amann R."/>
            <person name="Jetten M.S.M."/>
            <person name="Mascher T."/>
            <person name="Medema M.H."/>
            <person name="Devos D.P."/>
            <person name="Kaster A.-K."/>
            <person name="Ovreas L."/>
            <person name="Rohde M."/>
            <person name="Galperin M.Y."/>
            <person name="Jogler C."/>
        </authorList>
    </citation>
    <scope>NUCLEOTIDE SEQUENCE [LARGE SCALE GENOMIC DNA]</scope>
    <source>
        <strain evidence="7 8">KS4</strain>
    </source>
</reference>
<evidence type="ECO:0000256" key="2">
    <source>
        <dbReference type="ARBA" id="ARBA00022475"/>
    </source>
</evidence>
<protein>
    <submittedName>
        <fullName evidence="7">Colanic acid exporter</fullName>
    </submittedName>
</protein>
<feature type="transmembrane region" description="Helical" evidence="6">
    <location>
        <begin position="419"/>
        <end position="441"/>
    </location>
</feature>
<feature type="transmembrane region" description="Helical" evidence="6">
    <location>
        <begin position="323"/>
        <end position="345"/>
    </location>
</feature>
<keyword evidence="4 6" id="KW-1133">Transmembrane helix</keyword>
<evidence type="ECO:0000313" key="8">
    <source>
        <dbReference type="Proteomes" id="UP000317369"/>
    </source>
</evidence>
<comment type="subcellular location">
    <subcellularLocation>
        <location evidence="1">Cell membrane</location>
        <topology evidence="1">Multi-pass membrane protein</topology>
    </subcellularLocation>
</comment>
<feature type="transmembrane region" description="Helical" evidence="6">
    <location>
        <begin position="21"/>
        <end position="43"/>
    </location>
</feature>
<feature type="transmembrane region" description="Helical" evidence="6">
    <location>
        <begin position="175"/>
        <end position="195"/>
    </location>
</feature>
<dbReference type="OrthoDB" id="653189at2"/>
<feature type="transmembrane region" description="Helical" evidence="6">
    <location>
        <begin position="49"/>
        <end position="71"/>
    </location>
</feature>
<keyword evidence="5 6" id="KW-0472">Membrane</keyword>
<dbReference type="KEGG" id="pcor:KS4_00850"/>
<dbReference type="InterPro" id="IPR050833">
    <property type="entry name" value="Poly_Biosynth_Transport"/>
</dbReference>
<keyword evidence="3 6" id="KW-0812">Transmembrane</keyword>
<feature type="transmembrane region" description="Helical" evidence="6">
    <location>
        <begin position="395"/>
        <end position="413"/>
    </location>
</feature>
<sequence>MDQSLVKEKNAEAVGGSLRRLSVNIFAGSTATVLQTCANILLLPIYIKYLGMMGIGVLGVFQVIANVLRLFDMGLSASLSKQVAEERSGVWDGVSFIHVVRTYEVVFYLLAVLMFVLGSLGVWMIGGTWLGVERFGGMRIEVLLLIACGVATLRWCAGIYHAALVGRERIVTSNVIRLIDVMVYHTVSLSLLVGFEGDVGVKAFFVGVLVCAGLYWVLSFASIWAGRLREMMRANFDLQVLLGTWDFAAAMLGIMLVSTVLTQMDRVLVSGVMGLEVFGYYTLAMTIGSGIISVLSLPIYNAMFPRFVGMLKKGHLGACRRQYIYTMCLLTVVLLPMLGFVYLYSGEFIYVWTAELEVARFLKPVLFVLVLGPALNVFVVPAYTVLLAGGYEKHALVVGIALTIYAFVAYWVGLHWWGLYGLGIAAAVLYFLNVILLSGIMSRKLLGGVVGRYLVMGMLPGCALIVLSGYVVELFNVGDGVGRFELLMVLVGKGVFMLLVVGGGMMFFWRLMDARRNAELGDNEGGVMEGVAHDYVAKESV</sequence>
<dbReference type="PANTHER" id="PTHR30250">
    <property type="entry name" value="PST FAMILY PREDICTED COLANIC ACID TRANSPORTER"/>
    <property type="match status" value="1"/>
</dbReference>
<feature type="transmembrane region" description="Helical" evidence="6">
    <location>
        <begin position="278"/>
        <end position="302"/>
    </location>
</feature>
<dbReference type="EMBL" id="CP036425">
    <property type="protein sequence ID" value="QDU32057.1"/>
    <property type="molecule type" value="Genomic_DNA"/>
</dbReference>
<dbReference type="Pfam" id="PF13440">
    <property type="entry name" value="Polysacc_synt_3"/>
    <property type="match status" value="1"/>
</dbReference>
<feature type="transmembrane region" description="Helical" evidence="6">
    <location>
        <begin position="201"/>
        <end position="226"/>
    </location>
</feature>
<evidence type="ECO:0000313" key="7">
    <source>
        <dbReference type="EMBL" id="QDU32057.1"/>
    </source>
</evidence>
<keyword evidence="2" id="KW-1003">Cell membrane</keyword>
<proteinExistence type="predicted"/>
<feature type="transmembrane region" description="Helical" evidence="6">
    <location>
        <begin position="142"/>
        <end position="163"/>
    </location>
</feature>
<feature type="transmembrane region" description="Helical" evidence="6">
    <location>
        <begin position="238"/>
        <end position="258"/>
    </location>
</feature>
<dbReference type="PANTHER" id="PTHR30250:SF26">
    <property type="entry name" value="PSMA PROTEIN"/>
    <property type="match status" value="1"/>
</dbReference>
<gene>
    <name evidence="7" type="ORF">KS4_00850</name>
</gene>
<name>A0A517YPB3_9BACT</name>
<dbReference type="RefSeq" id="WP_145072999.1">
    <property type="nucleotide sequence ID" value="NZ_CP036425.1"/>
</dbReference>
<feature type="transmembrane region" description="Helical" evidence="6">
    <location>
        <begin position="453"/>
        <end position="472"/>
    </location>
</feature>
<evidence type="ECO:0000256" key="6">
    <source>
        <dbReference type="SAM" id="Phobius"/>
    </source>
</evidence>
<keyword evidence="8" id="KW-1185">Reference proteome</keyword>
<feature type="transmembrane region" description="Helical" evidence="6">
    <location>
        <begin position="365"/>
        <end position="388"/>
    </location>
</feature>
<dbReference type="Proteomes" id="UP000317369">
    <property type="component" value="Chromosome"/>
</dbReference>
<evidence type="ECO:0000256" key="1">
    <source>
        <dbReference type="ARBA" id="ARBA00004651"/>
    </source>
</evidence>
<evidence type="ECO:0000256" key="5">
    <source>
        <dbReference type="ARBA" id="ARBA00023136"/>
    </source>
</evidence>
<accession>A0A517YPB3</accession>